<evidence type="ECO:0000259" key="2">
    <source>
        <dbReference type="Pfam" id="PF01498"/>
    </source>
</evidence>
<dbReference type="Pfam" id="PF01498">
    <property type="entry name" value="HTH_Tnp_Tc3_2"/>
    <property type="match status" value="1"/>
</dbReference>
<organism evidence="3 4">
    <name type="scientific">Araneus ventricosus</name>
    <name type="common">Orbweaver spider</name>
    <name type="synonym">Epeira ventricosa</name>
    <dbReference type="NCBI Taxonomy" id="182803"/>
    <lineage>
        <taxon>Eukaryota</taxon>
        <taxon>Metazoa</taxon>
        <taxon>Ecdysozoa</taxon>
        <taxon>Arthropoda</taxon>
        <taxon>Chelicerata</taxon>
        <taxon>Arachnida</taxon>
        <taxon>Araneae</taxon>
        <taxon>Araneomorphae</taxon>
        <taxon>Entelegynae</taxon>
        <taxon>Araneoidea</taxon>
        <taxon>Araneidae</taxon>
        <taxon>Araneus</taxon>
    </lineage>
</organism>
<dbReference type="Proteomes" id="UP000499080">
    <property type="component" value="Unassembled WGS sequence"/>
</dbReference>
<dbReference type="SUPFAM" id="SSF46689">
    <property type="entry name" value="Homeodomain-like"/>
    <property type="match status" value="1"/>
</dbReference>
<dbReference type="PANTHER" id="PTHR47326:SF1">
    <property type="entry name" value="HTH PSQ-TYPE DOMAIN-CONTAINING PROTEIN"/>
    <property type="match status" value="1"/>
</dbReference>
<evidence type="ECO:0000313" key="3">
    <source>
        <dbReference type="EMBL" id="GBM40510.1"/>
    </source>
</evidence>
<dbReference type="GO" id="GO:0015074">
    <property type="term" value="P:DNA integration"/>
    <property type="evidence" value="ECO:0007669"/>
    <property type="project" value="InterPro"/>
</dbReference>
<proteinExistence type="predicted"/>
<dbReference type="EMBL" id="BGPR01000932">
    <property type="protein sequence ID" value="GBM40510.1"/>
    <property type="molecule type" value="Genomic_DNA"/>
</dbReference>
<comment type="subcellular location">
    <subcellularLocation>
        <location evidence="1">Nucleus</location>
    </subcellularLocation>
</comment>
<dbReference type="AlphaFoldDB" id="A0A4Y2FG59"/>
<dbReference type="GO" id="GO:0005634">
    <property type="term" value="C:nucleus"/>
    <property type="evidence" value="ECO:0007669"/>
    <property type="project" value="UniProtKB-SubCell"/>
</dbReference>
<gene>
    <name evidence="3" type="primary">TCB1_967</name>
    <name evidence="3" type="ORF">AVEN_175728_1</name>
</gene>
<protein>
    <submittedName>
        <fullName evidence="3">Transposable element Tcb1 transposase</fullName>
    </submittedName>
</protein>
<dbReference type="Gene3D" id="1.10.10.10">
    <property type="entry name" value="Winged helix-like DNA-binding domain superfamily/Winged helix DNA-binding domain"/>
    <property type="match status" value="1"/>
</dbReference>
<dbReference type="InterPro" id="IPR036388">
    <property type="entry name" value="WH-like_DNA-bd_sf"/>
</dbReference>
<dbReference type="GO" id="GO:0003677">
    <property type="term" value="F:DNA binding"/>
    <property type="evidence" value="ECO:0007669"/>
    <property type="project" value="InterPro"/>
</dbReference>
<dbReference type="OrthoDB" id="4843387at2759"/>
<evidence type="ECO:0000256" key="1">
    <source>
        <dbReference type="ARBA" id="ARBA00004123"/>
    </source>
</evidence>
<comment type="caution">
    <text evidence="3">The sequence shown here is derived from an EMBL/GenBank/DDBJ whole genome shotgun (WGS) entry which is preliminary data.</text>
</comment>
<accession>A0A4Y2FG59</accession>
<dbReference type="PANTHER" id="PTHR47326">
    <property type="entry name" value="TRANSPOSABLE ELEMENT TC3 TRANSPOSASE-LIKE PROTEIN"/>
    <property type="match status" value="1"/>
</dbReference>
<feature type="domain" description="Transposase Tc1-like" evidence="2">
    <location>
        <begin position="73"/>
        <end position="140"/>
    </location>
</feature>
<evidence type="ECO:0000313" key="4">
    <source>
        <dbReference type="Proteomes" id="UP000499080"/>
    </source>
</evidence>
<sequence length="339" mass="39559">MARGRATDLAVRNQIKQQHQNGVSQLQNSRTFRLAQSTLCNIIKRFTTTGNSRLGKAPGRKLTLTDREVRLFRRQIRKNRRMAVADLVTWARQSFGNVISEASTHRYIKRCGYAFYKARRKPFLTSSNKRRRVAWAKSHLSWTPSQWKKVLWTNESIFEVSYGNIGRKVIRKKDEANDPSCYKRLVHKASSVMVWGCLAANWVGNLYYCTGTIKAPDYIRVLEVNLCPSVQRLFDRKRYLFQQDDARPHMAKITKIWLRKKRVSVLECPAASMDLCPIDNIWRILKRNVAQRRPRNIQQLQEYVRQEWEKLSATLSRLVSSMPKCLAAVIGRKIDVTSW</sequence>
<dbReference type="InterPro" id="IPR002492">
    <property type="entry name" value="Transposase_Tc1-like"/>
</dbReference>
<name>A0A4Y2FG59_ARAVE</name>
<keyword evidence="4" id="KW-1185">Reference proteome</keyword>
<reference evidence="3 4" key="1">
    <citation type="journal article" date="2019" name="Sci. Rep.">
        <title>Orb-weaving spider Araneus ventricosus genome elucidates the spidroin gene catalogue.</title>
        <authorList>
            <person name="Kono N."/>
            <person name="Nakamura H."/>
            <person name="Ohtoshi R."/>
            <person name="Moran D.A.P."/>
            <person name="Shinohara A."/>
            <person name="Yoshida Y."/>
            <person name="Fujiwara M."/>
            <person name="Mori M."/>
            <person name="Tomita M."/>
            <person name="Arakawa K."/>
        </authorList>
    </citation>
    <scope>NUCLEOTIDE SEQUENCE [LARGE SCALE GENOMIC DNA]</scope>
</reference>
<dbReference type="InterPro" id="IPR036397">
    <property type="entry name" value="RNaseH_sf"/>
</dbReference>
<dbReference type="GO" id="GO:0006313">
    <property type="term" value="P:DNA transposition"/>
    <property type="evidence" value="ECO:0007669"/>
    <property type="project" value="InterPro"/>
</dbReference>
<dbReference type="InterPro" id="IPR009057">
    <property type="entry name" value="Homeodomain-like_sf"/>
</dbReference>
<dbReference type="Gene3D" id="3.30.420.10">
    <property type="entry name" value="Ribonuclease H-like superfamily/Ribonuclease H"/>
    <property type="match status" value="1"/>
</dbReference>